<comment type="caution">
    <text evidence="8">The sequence shown here is derived from an EMBL/GenBank/DDBJ whole genome shotgun (WGS) entry which is preliminary data.</text>
</comment>
<dbReference type="Proteomes" id="UP001195624">
    <property type="component" value="Unassembled WGS sequence"/>
</dbReference>
<organism evidence="8 9">
    <name type="scientific">Winslowiella toletana</name>
    <dbReference type="NCBI Taxonomy" id="92490"/>
    <lineage>
        <taxon>Bacteria</taxon>
        <taxon>Pseudomonadati</taxon>
        <taxon>Pseudomonadota</taxon>
        <taxon>Gammaproteobacteria</taxon>
        <taxon>Enterobacterales</taxon>
        <taxon>Erwiniaceae</taxon>
        <taxon>Winslowiella</taxon>
    </lineage>
</organism>
<protein>
    <recommendedName>
        <fullName evidence="5 7">Uronate isomerase</fullName>
        <ecNumber evidence="4 7">5.3.1.12</ecNumber>
    </recommendedName>
    <alternativeName>
        <fullName evidence="7">Glucuronate isomerase</fullName>
    </alternativeName>
    <alternativeName>
        <fullName evidence="7">Uronic isomerase</fullName>
    </alternativeName>
</protein>
<evidence type="ECO:0000313" key="8">
    <source>
        <dbReference type="EMBL" id="MBP2170000.1"/>
    </source>
</evidence>
<gene>
    <name evidence="7" type="primary">uxaC</name>
    <name evidence="8" type="ORF">J2125_003192</name>
</gene>
<keyword evidence="9" id="KW-1185">Reference proteome</keyword>
<comment type="pathway">
    <text evidence="2 7">Carbohydrate metabolism; pentose and glucuronate interconversion.</text>
</comment>
<evidence type="ECO:0000313" key="9">
    <source>
        <dbReference type="Proteomes" id="UP001195624"/>
    </source>
</evidence>
<evidence type="ECO:0000256" key="6">
    <source>
        <dbReference type="ARBA" id="ARBA00023235"/>
    </source>
</evidence>
<dbReference type="GO" id="GO:0008880">
    <property type="term" value="F:glucuronate isomerase activity"/>
    <property type="evidence" value="ECO:0007669"/>
    <property type="project" value="UniProtKB-EC"/>
</dbReference>
<evidence type="ECO:0000256" key="5">
    <source>
        <dbReference type="ARBA" id="ARBA00020555"/>
    </source>
</evidence>
<comment type="similarity">
    <text evidence="3 7">Belongs to the metallo-dependent hydrolases superfamily. Uronate isomerase family.</text>
</comment>
<sequence>MTAFMTEDFLLQNATGRMLYHHYAAAMPIYDFHCHLNPQEIAEDRRFANLGQIWLEGDHYKWRALRAMGVDESLITGKSSSDYDKYQAWARTVPRTLGNPLYHWTHLELRRPFGITGTLFGPATAERIWHQCNEQLATPEFSARGIMRQMNVRMVGTTDDPIDSLQYHRQIAEDGSFDIEVAPSWRPDKVFKIELEGFNSYLQQLEAAADVAITRFDDLRVALARRLDHFALHGCRAADHGIDILRYAPVPDDRLLDAILSKRLAGNALTELEIAQFSSAVLVWLGRQYAARGWVMQLHIGALRNNNTRMLRQSGADSGFDSIGDNNIAWPLSRLLDSMDISNELPKTILYCLNPRDNEVLATMIGNFPGSGMPGKVQFGSGWWFNDQKDGMLRQLEQLSQIGLLSQFVGMLTDSRSFLSYTRHEYFRRLLCNLLGQWVEAGEAPDDEVLLGQMVKDICFNNAQRYFSGV</sequence>
<dbReference type="EC" id="5.3.1.12" evidence="4 7"/>
<dbReference type="PANTHER" id="PTHR30068">
    <property type="entry name" value="URONATE ISOMERASE"/>
    <property type="match status" value="1"/>
</dbReference>
<dbReference type="SUPFAM" id="SSF51556">
    <property type="entry name" value="Metallo-dependent hydrolases"/>
    <property type="match status" value="1"/>
</dbReference>
<reference evidence="8 9" key="1">
    <citation type="submission" date="2021-03" db="EMBL/GenBank/DDBJ databases">
        <authorList>
            <person name="D'Agostino P."/>
            <person name="Huntemann M."/>
            <person name="Clum A."/>
            <person name="Spunde A."/>
            <person name="Palaniappan K."/>
            <person name="Ritter S."/>
            <person name="Mikhailova N."/>
            <person name="Chen I.-M."/>
            <person name="Stamatis D."/>
            <person name="Reddy T."/>
            <person name="O'Malley R."/>
            <person name="Daum C."/>
            <person name="Shapiro N."/>
            <person name="Ivanova N."/>
            <person name="Kyrpides N."/>
            <person name="Woyke T."/>
        </authorList>
    </citation>
    <scope>NUCLEOTIDE SEQUENCE [LARGE SCALE GENOMIC DNA]</scope>
    <source>
        <strain evidence="8 9">WS4403</strain>
    </source>
</reference>
<dbReference type="NCBIfam" id="NF002794">
    <property type="entry name" value="PRK02925.1"/>
    <property type="match status" value="1"/>
</dbReference>
<evidence type="ECO:0000256" key="2">
    <source>
        <dbReference type="ARBA" id="ARBA00004892"/>
    </source>
</evidence>
<dbReference type="InterPro" id="IPR003766">
    <property type="entry name" value="Uronate_isomerase"/>
</dbReference>
<dbReference type="Pfam" id="PF02614">
    <property type="entry name" value="UxaC"/>
    <property type="match status" value="1"/>
</dbReference>
<name>A0ABS4PBH7_9GAMM</name>
<evidence type="ECO:0000256" key="3">
    <source>
        <dbReference type="ARBA" id="ARBA00008397"/>
    </source>
</evidence>
<comment type="catalytic activity">
    <reaction evidence="1 7">
        <text>D-glucuronate = D-fructuronate</text>
        <dbReference type="Rhea" id="RHEA:13049"/>
        <dbReference type="ChEBI" id="CHEBI:58720"/>
        <dbReference type="ChEBI" id="CHEBI:59863"/>
        <dbReference type="EC" id="5.3.1.12"/>
    </reaction>
</comment>
<dbReference type="Gene3D" id="1.10.2020.10">
    <property type="entry name" value="uronate isomerase, domain 2, chain A"/>
    <property type="match status" value="1"/>
</dbReference>
<comment type="catalytic activity">
    <reaction evidence="7">
        <text>aldehydo-D-galacturonate = keto-D-tagaturonate</text>
        <dbReference type="Rhea" id="RHEA:27702"/>
        <dbReference type="ChEBI" id="CHEBI:12952"/>
        <dbReference type="ChEBI" id="CHEBI:17886"/>
    </reaction>
</comment>
<keyword evidence="6 7" id="KW-0413">Isomerase</keyword>
<evidence type="ECO:0000256" key="7">
    <source>
        <dbReference type="HAMAP-Rule" id="MF_00675"/>
    </source>
</evidence>
<dbReference type="Gene3D" id="3.20.20.140">
    <property type="entry name" value="Metal-dependent hydrolases"/>
    <property type="match status" value="1"/>
</dbReference>
<evidence type="ECO:0000256" key="1">
    <source>
        <dbReference type="ARBA" id="ARBA00001165"/>
    </source>
</evidence>
<dbReference type="RefSeq" id="WP_017800781.1">
    <property type="nucleotide sequence ID" value="NZ_JAGGMQ010000001.1"/>
</dbReference>
<dbReference type="PANTHER" id="PTHR30068:SF4">
    <property type="entry name" value="URONATE ISOMERASE"/>
    <property type="match status" value="1"/>
</dbReference>
<proteinExistence type="inferred from homology"/>
<dbReference type="InterPro" id="IPR032466">
    <property type="entry name" value="Metal_Hydrolase"/>
</dbReference>
<accession>A0ABS4PBH7</accession>
<dbReference type="HAMAP" id="MF_00675">
    <property type="entry name" value="UxaC"/>
    <property type="match status" value="1"/>
</dbReference>
<evidence type="ECO:0000256" key="4">
    <source>
        <dbReference type="ARBA" id="ARBA00012546"/>
    </source>
</evidence>
<reference evidence="9" key="2">
    <citation type="submission" date="2023-07" db="EMBL/GenBank/DDBJ databases">
        <title>Genome mining of underrepresented organisms for secondary metabolites.</title>
        <authorList>
            <person name="D'Agostino P.M."/>
        </authorList>
    </citation>
    <scope>NUCLEOTIDE SEQUENCE [LARGE SCALE GENOMIC DNA]</scope>
    <source>
        <strain evidence="9">WS4403</strain>
    </source>
</reference>
<dbReference type="EMBL" id="JAGGMQ010000001">
    <property type="protein sequence ID" value="MBP2170000.1"/>
    <property type="molecule type" value="Genomic_DNA"/>
</dbReference>